<dbReference type="Gene3D" id="3.30.160.60">
    <property type="entry name" value="Classic Zinc Finger"/>
    <property type="match status" value="2"/>
</dbReference>
<keyword evidence="4" id="KW-0677">Repeat</keyword>
<feature type="domain" description="CCHC FOG-type" evidence="15">
    <location>
        <begin position="357"/>
        <end position="390"/>
    </location>
</feature>
<keyword evidence="3" id="KW-0479">Metal-binding</keyword>
<feature type="non-terminal residue" evidence="16">
    <location>
        <position position="888"/>
    </location>
</feature>
<evidence type="ECO:0000313" key="16">
    <source>
        <dbReference type="EMBL" id="ETE64515.1"/>
    </source>
</evidence>
<dbReference type="PROSITE" id="PS51810">
    <property type="entry name" value="ZF_CCHC_FOG"/>
    <property type="match status" value="5"/>
</dbReference>
<evidence type="ECO:0000256" key="9">
    <source>
        <dbReference type="ARBA" id="ARBA00023159"/>
    </source>
</evidence>
<feature type="domain" description="CCHC FOG-type" evidence="15">
    <location>
        <begin position="850"/>
        <end position="883"/>
    </location>
</feature>
<keyword evidence="7" id="KW-0805">Transcription regulation</keyword>
<dbReference type="InterPro" id="IPR013087">
    <property type="entry name" value="Znf_C2H2_type"/>
</dbReference>
<dbReference type="PROSITE" id="PS50157">
    <property type="entry name" value="ZINC_FINGER_C2H2_2"/>
    <property type="match status" value="2"/>
</dbReference>
<evidence type="ECO:0000259" key="15">
    <source>
        <dbReference type="PROSITE" id="PS51810"/>
    </source>
</evidence>
<evidence type="ECO:0000313" key="17">
    <source>
        <dbReference type="Proteomes" id="UP000018936"/>
    </source>
</evidence>
<dbReference type="SUPFAM" id="SSF57667">
    <property type="entry name" value="beta-beta-alpha zinc fingers"/>
    <property type="match status" value="6"/>
</dbReference>
<evidence type="ECO:0000259" key="14">
    <source>
        <dbReference type="PROSITE" id="PS50157"/>
    </source>
</evidence>
<evidence type="ECO:0000256" key="3">
    <source>
        <dbReference type="ARBA" id="ARBA00022723"/>
    </source>
</evidence>
<dbReference type="GO" id="GO:0008270">
    <property type="term" value="F:zinc ion binding"/>
    <property type="evidence" value="ECO:0007669"/>
    <property type="project" value="UniProtKB-KW"/>
</dbReference>
<dbReference type="GO" id="GO:0009653">
    <property type="term" value="P:anatomical structure morphogenesis"/>
    <property type="evidence" value="ECO:0007669"/>
    <property type="project" value="UniProtKB-ARBA"/>
</dbReference>
<dbReference type="FunFam" id="3.30.160.60:FF:001371">
    <property type="entry name" value="Zinc finger protein, FOG family member 2"/>
    <property type="match status" value="1"/>
</dbReference>
<reference evidence="16 17" key="1">
    <citation type="journal article" date="2013" name="Proc. Natl. Acad. Sci. U.S.A.">
        <title>The king cobra genome reveals dynamic gene evolution and adaptation in the snake venom system.</title>
        <authorList>
            <person name="Vonk F.J."/>
            <person name="Casewell N.R."/>
            <person name="Henkel C.V."/>
            <person name="Heimberg A.M."/>
            <person name="Jansen H.J."/>
            <person name="McCleary R.J."/>
            <person name="Kerkkamp H.M."/>
            <person name="Vos R.A."/>
            <person name="Guerreiro I."/>
            <person name="Calvete J.J."/>
            <person name="Wuster W."/>
            <person name="Woods A.E."/>
            <person name="Logan J.M."/>
            <person name="Harrison R.A."/>
            <person name="Castoe T.A."/>
            <person name="de Koning A.P."/>
            <person name="Pollock D.D."/>
            <person name="Yandell M."/>
            <person name="Calderon D."/>
            <person name="Renjifo C."/>
            <person name="Currier R.B."/>
            <person name="Salgado D."/>
            <person name="Pla D."/>
            <person name="Sanz L."/>
            <person name="Hyder A.S."/>
            <person name="Ribeiro J.M."/>
            <person name="Arntzen J.W."/>
            <person name="van den Thillart G.E."/>
            <person name="Boetzer M."/>
            <person name="Pirovano W."/>
            <person name="Dirks R.P."/>
            <person name="Spaink H.P."/>
            <person name="Duboule D."/>
            <person name="McGlinn E."/>
            <person name="Kini R.M."/>
            <person name="Richardson M.K."/>
        </authorList>
    </citation>
    <scope>NUCLEOTIDE SEQUENCE</scope>
    <source>
        <tissue evidence="16">Blood</tissue>
    </source>
</reference>
<feature type="region of interest" description="Disordered" evidence="13">
    <location>
        <begin position="746"/>
        <end position="766"/>
    </location>
</feature>
<keyword evidence="9" id="KW-0010">Activator</keyword>
<feature type="domain" description="CCHC FOG-type" evidence="15">
    <location>
        <begin position="66"/>
        <end position="99"/>
    </location>
</feature>
<dbReference type="GO" id="GO:0000122">
    <property type="term" value="P:negative regulation of transcription by RNA polymerase II"/>
    <property type="evidence" value="ECO:0007669"/>
    <property type="project" value="TreeGrafter"/>
</dbReference>
<keyword evidence="6" id="KW-0862">Zinc</keyword>
<dbReference type="InterPro" id="IPR059121">
    <property type="entry name" value="CCHC_ZFPM2-like"/>
</dbReference>
<dbReference type="Pfam" id="PF25445">
    <property type="entry name" value="CCHC_ZFPM2"/>
    <property type="match status" value="1"/>
</dbReference>
<keyword evidence="2" id="KW-0678">Repressor</keyword>
<feature type="compositionally biased region" description="Polar residues" evidence="13">
    <location>
        <begin position="462"/>
        <end position="473"/>
    </location>
</feature>
<keyword evidence="5 12" id="KW-0863">Zinc-finger</keyword>
<evidence type="ECO:0000256" key="10">
    <source>
        <dbReference type="ARBA" id="ARBA00023163"/>
    </source>
</evidence>
<dbReference type="SMART" id="SM00355">
    <property type="entry name" value="ZnF_C2H2"/>
    <property type="match status" value="8"/>
</dbReference>
<sequence>GQLWCTTTKVIAEGEELIAFVVDFDSRLQAASQMTLTDGMYPARLLDSIQLLPQQAAMASILPTAIVNKDIFPCKSCGIWYRSERNLQAHLMYYCSGRQREGAQLSEENEESIQQISSFCPFPQCTKSFSNARALENHLNSHSGVKMEEFLPSGSSLKCTVCNYTADSVINFHQHLFSHLTQAAFRCTHCHFGFQTQRELLQHQDLHISGNKLQRESDAEHSPNASEETLQAPDSSQSQKAVQTKDVSSDTELDKCEKKTPLFLPNQRPETQTTPHKQSFSYTKIKSEPSSPRLASSPVQPNLGPSFPMGPFLSQFAFPQDITVVPQASEILAKMSELVHRRLRHGSNSYPPVIYSPLMPKGATCFECNITFNNLDNYLVHKKHYCNSRWQQMAKSPDFGSVSEKMPEAVSPGNGQNAINILSATSHASDPENQLLQASCINASTVLDIIGPNSKGHEKDFSSQVKKLSNTANSDDKMNGKPSDSKNSTSTSLIEGESDPNKTTCEACNITFSRHETYMVHKQYYCATRHDPPLKRSASNKVPAMQRTMRTRKRRKMYEMCLPEQEQRPQLVQQRFLEVTNLVNPCTSSQEATDSLGECYHPRCDIFPGIVSKHLETSLSIHKCTSTSKCDTQHSTISCLEMDVPIDLSKKCLPQSDRTSTSPKRLLDYHECTVCKISFNKVENYLAHKQNFCPVTVHQQNEMGHLDSKKAKGADQLSPYYGIKPTDYISSSFAVHHNDVDQNTAAEGDTLKGQTPSNGCPVQKKESLPLLPKNRGMVIINGGLKQEERPAGNPQQENISQTPQQHEDGHKSPSWASDNNLAANENVSPTIPAAEEQLSSIAKGVNGSTQAPTSGKYCRLCDIQFNNLSNFITHKKFYCSSHAAEHVK</sequence>
<dbReference type="Proteomes" id="UP000018936">
    <property type="component" value="Unassembled WGS sequence"/>
</dbReference>
<evidence type="ECO:0000256" key="11">
    <source>
        <dbReference type="ARBA" id="ARBA00023242"/>
    </source>
</evidence>
<dbReference type="AlphaFoldDB" id="V8NR37"/>
<keyword evidence="10" id="KW-0804">Transcription</keyword>
<feature type="region of interest" description="Disordered" evidence="13">
    <location>
        <begin position="213"/>
        <end position="303"/>
    </location>
</feature>
<dbReference type="GO" id="GO:0061629">
    <property type="term" value="F:RNA polymerase II-specific DNA-binding transcription factor binding"/>
    <property type="evidence" value="ECO:0007669"/>
    <property type="project" value="InterPro"/>
</dbReference>
<evidence type="ECO:0000256" key="2">
    <source>
        <dbReference type="ARBA" id="ARBA00022491"/>
    </source>
</evidence>
<dbReference type="PANTHER" id="PTHR12958">
    <property type="entry name" value="FRIEND OF GATA2-RELATED"/>
    <property type="match status" value="1"/>
</dbReference>
<dbReference type="InterPro" id="IPR039746">
    <property type="entry name" value="FOG"/>
</dbReference>
<feature type="domain" description="CCHC FOG-type" evidence="15">
    <location>
        <begin position="497"/>
        <end position="530"/>
    </location>
</feature>
<feature type="domain" description="C2H2-type" evidence="14">
    <location>
        <begin position="185"/>
        <end position="212"/>
    </location>
</feature>
<feature type="domain" description="C2H2-type" evidence="14">
    <location>
        <begin position="118"/>
        <end position="147"/>
    </location>
</feature>
<dbReference type="PROSITE" id="PS00028">
    <property type="entry name" value="ZINC_FINGER_C2H2_1"/>
    <property type="match status" value="2"/>
</dbReference>
<name>V8NR37_OPHHA</name>
<keyword evidence="17" id="KW-1185">Reference proteome</keyword>
<feature type="domain" description="CCHC FOG-type" evidence="15">
    <location>
        <begin position="664"/>
        <end position="697"/>
    </location>
</feature>
<dbReference type="Pfam" id="PF00096">
    <property type="entry name" value="zf-C2H2"/>
    <property type="match status" value="1"/>
</dbReference>
<comment type="subcellular location">
    <subcellularLocation>
        <location evidence="1">Nucleus</location>
    </subcellularLocation>
</comment>
<dbReference type="InterPro" id="IPR034731">
    <property type="entry name" value="Znf_CCHC_FOG"/>
</dbReference>
<feature type="region of interest" description="Disordered" evidence="13">
    <location>
        <begin position="787"/>
        <end position="822"/>
    </location>
</feature>
<evidence type="ECO:0000256" key="13">
    <source>
        <dbReference type="SAM" id="MobiDB-lite"/>
    </source>
</evidence>
<evidence type="ECO:0000256" key="12">
    <source>
        <dbReference type="PROSITE-ProRule" id="PRU00042"/>
    </source>
</evidence>
<feature type="compositionally biased region" description="Polar residues" evidence="13">
    <location>
        <begin position="793"/>
        <end position="804"/>
    </location>
</feature>
<gene>
    <name evidence="16" type="primary">ZFPM2</name>
    <name evidence="16" type="ORF">L345_09716</name>
</gene>
<dbReference type="GO" id="GO:0003677">
    <property type="term" value="F:DNA binding"/>
    <property type="evidence" value="ECO:0007669"/>
    <property type="project" value="UniProtKB-KW"/>
</dbReference>
<feature type="region of interest" description="Disordered" evidence="13">
    <location>
        <begin position="455"/>
        <end position="501"/>
    </location>
</feature>
<evidence type="ECO:0000256" key="5">
    <source>
        <dbReference type="ARBA" id="ARBA00022771"/>
    </source>
</evidence>
<dbReference type="GO" id="GO:0005634">
    <property type="term" value="C:nucleus"/>
    <property type="evidence" value="ECO:0007669"/>
    <property type="project" value="UniProtKB-SubCell"/>
</dbReference>
<keyword evidence="8" id="KW-0238">DNA-binding</keyword>
<keyword evidence="11" id="KW-0539">Nucleus</keyword>
<proteinExistence type="predicted"/>
<comment type="caution">
    <text evidence="16">The sequence shown here is derived from an EMBL/GenBank/DDBJ whole genome shotgun (WGS) entry which is preliminary data.</text>
</comment>
<dbReference type="PANTHER" id="PTHR12958:SF5">
    <property type="entry name" value="ZINC FINGER PROTEIN ZFPM2"/>
    <property type="match status" value="1"/>
</dbReference>
<feature type="non-terminal residue" evidence="16">
    <location>
        <position position="1"/>
    </location>
</feature>
<protein>
    <submittedName>
        <fullName evidence="16">Zinc finger protein ZFPM2</fullName>
    </submittedName>
</protein>
<organism evidence="16 17">
    <name type="scientific">Ophiophagus hannah</name>
    <name type="common">King cobra</name>
    <name type="synonym">Naja hannah</name>
    <dbReference type="NCBI Taxonomy" id="8665"/>
    <lineage>
        <taxon>Eukaryota</taxon>
        <taxon>Metazoa</taxon>
        <taxon>Chordata</taxon>
        <taxon>Craniata</taxon>
        <taxon>Vertebrata</taxon>
        <taxon>Euteleostomi</taxon>
        <taxon>Lepidosauria</taxon>
        <taxon>Squamata</taxon>
        <taxon>Bifurcata</taxon>
        <taxon>Unidentata</taxon>
        <taxon>Episquamata</taxon>
        <taxon>Toxicofera</taxon>
        <taxon>Serpentes</taxon>
        <taxon>Colubroidea</taxon>
        <taxon>Elapidae</taxon>
        <taxon>Elapinae</taxon>
        <taxon>Ophiophagus</taxon>
    </lineage>
</organism>
<dbReference type="GO" id="GO:0045944">
    <property type="term" value="P:positive regulation of transcription by RNA polymerase II"/>
    <property type="evidence" value="ECO:0007669"/>
    <property type="project" value="TreeGrafter"/>
</dbReference>
<evidence type="ECO:0000256" key="8">
    <source>
        <dbReference type="ARBA" id="ARBA00023125"/>
    </source>
</evidence>
<evidence type="ECO:0000256" key="4">
    <source>
        <dbReference type="ARBA" id="ARBA00022737"/>
    </source>
</evidence>
<evidence type="ECO:0000256" key="6">
    <source>
        <dbReference type="ARBA" id="ARBA00022833"/>
    </source>
</evidence>
<feature type="compositionally biased region" description="Polar residues" evidence="13">
    <location>
        <begin position="223"/>
        <end position="246"/>
    </location>
</feature>
<dbReference type="EMBL" id="AZIM01002214">
    <property type="protein sequence ID" value="ETE64515.1"/>
    <property type="molecule type" value="Genomic_DNA"/>
</dbReference>
<dbReference type="InterPro" id="IPR036236">
    <property type="entry name" value="Znf_C2H2_sf"/>
</dbReference>
<dbReference type="GO" id="GO:0030154">
    <property type="term" value="P:cell differentiation"/>
    <property type="evidence" value="ECO:0007669"/>
    <property type="project" value="UniProtKB-ARBA"/>
</dbReference>
<dbReference type="GO" id="GO:0007507">
    <property type="term" value="P:heart development"/>
    <property type="evidence" value="ECO:0007669"/>
    <property type="project" value="TreeGrafter"/>
</dbReference>
<feature type="compositionally biased region" description="Polar residues" evidence="13">
    <location>
        <begin position="268"/>
        <end position="300"/>
    </location>
</feature>
<dbReference type="OrthoDB" id="9872130at2759"/>
<evidence type="ECO:0000256" key="1">
    <source>
        <dbReference type="ARBA" id="ARBA00004123"/>
    </source>
</evidence>
<evidence type="ECO:0000256" key="7">
    <source>
        <dbReference type="ARBA" id="ARBA00023015"/>
    </source>
</evidence>
<accession>V8NR37</accession>